<dbReference type="Proteomes" id="UP000440578">
    <property type="component" value="Unassembled WGS sequence"/>
</dbReference>
<evidence type="ECO:0000313" key="3">
    <source>
        <dbReference type="Proteomes" id="UP000440578"/>
    </source>
</evidence>
<organism evidence="2 3">
    <name type="scientific">Amphibalanus amphitrite</name>
    <name type="common">Striped barnacle</name>
    <name type="synonym">Balanus amphitrite</name>
    <dbReference type="NCBI Taxonomy" id="1232801"/>
    <lineage>
        <taxon>Eukaryota</taxon>
        <taxon>Metazoa</taxon>
        <taxon>Ecdysozoa</taxon>
        <taxon>Arthropoda</taxon>
        <taxon>Crustacea</taxon>
        <taxon>Multicrustacea</taxon>
        <taxon>Cirripedia</taxon>
        <taxon>Thoracica</taxon>
        <taxon>Thoracicalcarea</taxon>
        <taxon>Balanomorpha</taxon>
        <taxon>Balanoidea</taxon>
        <taxon>Balanidae</taxon>
        <taxon>Amphibalaninae</taxon>
        <taxon>Amphibalanus</taxon>
    </lineage>
</organism>
<dbReference type="EMBL" id="VIIS01001934">
    <property type="protein sequence ID" value="KAF0290721.1"/>
    <property type="molecule type" value="Genomic_DNA"/>
</dbReference>
<feature type="compositionally biased region" description="Polar residues" evidence="1">
    <location>
        <begin position="12"/>
        <end position="40"/>
    </location>
</feature>
<dbReference type="AlphaFoldDB" id="A0A6A4VN49"/>
<protein>
    <submittedName>
        <fullName evidence="2">Uncharacterized protein</fullName>
    </submittedName>
</protein>
<name>A0A6A4VN49_AMPAM</name>
<reference evidence="2 3" key="1">
    <citation type="submission" date="2019-07" db="EMBL/GenBank/DDBJ databases">
        <title>Draft genome assembly of a fouling barnacle, Amphibalanus amphitrite (Darwin, 1854): The first reference genome for Thecostraca.</title>
        <authorList>
            <person name="Kim W."/>
        </authorList>
    </citation>
    <scope>NUCLEOTIDE SEQUENCE [LARGE SCALE GENOMIC DNA]</scope>
    <source>
        <strain evidence="2">SNU_AA5</strain>
        <tissue evidence="2">Soma without cirri and trophi</tissue>
    </source>
</reference>
<evidence type="ECO:0000256" key="1">
    <source>
        <dbReference type="SAM" id="MobiDB-lite"/>
    </source>
</evidence>
<gene>
    <name evidence="2" type="ORF">FJT64_011107</name>
</gene>
<feature type="region of interest" description="Disordered" evidence="1">
    <location>
        <begin position="1"/>
        <end position="66"/>
    </location>
</feature>
<keyword evidence="3" id="KW-1185">Reference proteome</keyword>
<comment type="caution">
    <text evidence="2">The sequence shown here is derived from an EMBL/GenBank/DDBJ whole genome shotgun (WGS) entry which is preliminary data.</text>
</comment>
<sequence>MINMPTGKEMGQQATDNRSNQLNPNNPTYQGGANRHTGNADSFGKSAADNRSNQMNPNNPSYQGKK</sequence>
<proteinExistence type="predicted"/>
<accession>A0A6A4VN49</accession>
<evidence type="ECO:0000313" key="2">
    <source>
        <dbReference type="EMBL" id="KAF0290721.1"/>
    </source>
</evidence>
<feature type="compositionally biased region" description="Polar residues" evidence="1">
    <location>
        <begin position="49"/>
        <end position="66"/>
    </location>
</feature>